<proteinExistence type="predicted"/>
<dbReference type="EMBL" id="SGBB01000001">
    <property type="protein sequence ID" value="RZD19514.1"/>
    <property type="molecule type" value="Genomic_DNA"/>
</dbReference>
<reference evidence="1 2" key="1">
    <citation type="journal article" date="2019" name="ISME J.">
        <title>Insights into ecological role of a new deltaproteobacterial order Candidatus Acidulodesulfobacterales by metagenomics and metatranscriptomics.</title>
        <authorList>
            <person name="Tan S."/>
            <person name="Liu J."/>
            <person name="Fang Y."/>
            <person name="Hedlund B.P."/>
            <person name="Lian Z.H."/>
            <person name="Huang L.Y."/>
            <person name="Li J.T."/>
            <person name="Huang L.N."/>
            <person name="Li W.J."/>
            <person name="Jiang H.C."/>
            <person name="Dong H.L."/>
            <person name="Shu W.S."/>
        </authorList>
    </citation>
    <scope>NUCLEOTIDE SEQUENCE [LARGE SCALE GENOMIC DNA]</scope>
    <source>
        <strain evidence="1">AP1</strain>
    </source>
</reference>
<evidence type="ECO:0000313" key="1">
    <source>
        <dbReference type="EMBL" id="RZD19514.1"/>
    </source>
</evidence>
<sequence length="91" mass="10602">MKIYKLSENFSLHNDENGYMLFNTVDGNIYKLNEVSFKILSLCDGNKTDKDIKDIILNLFDVSAEIFNNDFDNITKVFFDKHFITCTFADN</sequence>
<protein>
    <submittedName>
        <fullName evidence="1">PqqD family protein</fullName>
    </submittedName>
</protein>
<dbReference type="Gene3D" id="1.10.10.1150">
    <property type="entry name" value="Coenzyme PQQ synthesis protein D (PqqD)"/>
    <property type="match status" value="1"/>
</dbReference>
<name>A0A519BQG7_9DELT</name>
<organism evidence="1 2">
    <name type="scientific">Candidatus Acididesulfobacter diazotrophicus</name>
    <dbReference type="NCBI Taxonomy" id="2597226"/>
    <lineage>
        <taxon>Bacteria</taxon>
        <taxon>Deltaproteobacteria</taxon>
        <taxon>Candidatus Acidulodesulfobacterales</taxon>
        <taxon>Candidatus Acididesulfobacter</taxon>
    </lineage>
</organism>
<dbReference type="InterPro" id="IPR008792">
    <property type="entry name" value="PQQD"/>
</dbReference>
<accession>A0A519BQG7</accession>
<dbReference type="Pfam" id="PF05402">
    <property type="entry name" value="PqqD"/>
    <property type="match status" value="1"/>
</dbReference>
<dbReference type="InterPro" id="IPR041881">
    <property type="entry name" value="PqqD_sf"/>
</dbReference>
<evidence type="ECO:0000313" key="2">
    <source>
        <dbReference type="Proteomes" id="UP000319296"/>
    </source>
</evidence>
<comment type="caution">
    <text evidence="1">The sequence shown here is derived from an EMBL/GenBank/DDBJ whole genome shotgun (WGS) entry which is preliminary data.</text>
</comment>
<dbReference type="Proteomes" id="UP000319296">
    <property type="component" value="Unassembled WGS sequence"/>
</dbReference>
<gene>
    <name evidence="1" type="ORF">EVG15_01120</name>
</gene>
<dbReference type="AlphaFoldDB" id="A0A519BQG7"/>